<protein>
    <recommendedName>
        <fullName evidence="7">Flavodoxin</fullName>
    </recommendedName>
</protein>
<evidence type="ECO:0000313" key="10">
    <source>
        <dbReference type="Proteomes" id="UP000681035"/>
    </source>
</evidence>
<evidence type="ECO:0000256" key="1">
    <source>
        <dbReference type="ARBA" id="ARBA00001917"/>
    </source>
</evidence>
<dbReference type="InterPro" id="IPR010087">
    <property type="entry name" value="Flav_short"/>
</dbReference>
<evidence type="ECO:0000256" key="3">
    <source>
        <dbReference type="ARBA" id="ARBA00022448"/>
    </source>
</evidence>
<comment type="similarity">
    <text evidence="2 7">Belongs to the flavodoxin family.</text>
</comment>
<reference evidence="9" key="1">
    <citation type="submission" date="2020-09" db="EMBL/GenBank/DDBJ databases">
        <title>New species isolated from human feces.</title>
        <authorList>
            <person name="Kitahara M."/>
            <person name="Shigeno Y."/>
            <person name="Shime M."/>
            <person name="Matsumoto Y."/>
            <person name="Nakamura S."/>
            <person name="Motooka D."/>
            <person name="Fukuoka S."/>
            <person name="Nishikawa H."/>
            <person name="Benno Y."/>
        </authorList>
    </citation>
    <scope>NUCLEOTIDE SEQUENCE</scope>
    <source>
        <strain evidence="9">MM50</strain>
    </source>
</reference>
<keyword evidence="5 7" id="KW-0288">FMN</keyword>
<dbReference type="GO" id="GO:0009055">
    <property type="term" value="F:electron transfer activity"/>
    <property type="evidence" value="ECO:0007669"/>
    <property type="project" value="UniProtKB-UniRule"/>
</dbReference>
<dbReference type="EMBL" id="AP023418">
    <property type="protein sequence ID" value="BCK82404.1"/>
    <property type="molecule type" value="Genomic_DNA"/>
</dbReference>
<dbReference type="GO" id="GO:0016651">
    <property type="term" value="F:oxidoreductase activity, acting on NAD(P)H"/>
    <property type="evidence" value="ECO:0007669"/>
    <property type="project" value="UniProtKB-ARBA"/>
</dbReference>
<keyword evidence="10" id="KW-1185">Reference proteome</keyword>
<evidence type="ECO:0000256" key="7">
    <source>
        <dbReference type="RuleBase" id="RU367037"/>
    </source>
</evidence>
<proteinExistence type="inferred from homology"/>
<dbReference type="Gene3D" id="3.40.50.360">
    <property type="match status" value="1"/>
</dbReference>
<evidence type="ECO:0000256" key="2">
    <source>
        <dbReference type="ARBA" id="ARBA00005267"/>
    </source>
</evidence>
<dbReference type="PANTHER" id="PTHR43717:SF1">
    <property type="entry name" value="ANAEROBIC NITRIC OXIDE REDUCTASE FLAVORUBREDOXIN"/>
    <property type="match status" value="1"/>
</dbReference>
<evidence type="ECO:0000256" key="5">
    <source>
        <dbReference type="ARBA" id="ARBA00022643"/>
    </source>
</evidence>
<evidence type="ECO:0000256" key="4">
    <source>
        <dbReference type="ARBA" id="ARBA00022630"/>
    </source>
</evidence>
<sequence>MKKTAVVYWSSTGNTEAMAQAVLEGMKEAGAEAVLLTPDAVDAGALAGMDAIAFGCPAMGSEVLEECEFEPMFSGCKNRLGGKSVGLFGSYGWGDGQWMRDWEKDCDDAGINLVCESVICCETPDDAALEACRAMGKVLAE</sequence>
<dbReference type="GO" id="GO:0010181">
    <property type="term" value="F:FMN binding"/>
    <property type="evidence" value="ECO:0007669"/>
    <property type="project" value="UniProtKB-UniRule"/>
</dbReference>
<feature type="domain" description="Flavodoxin-like" evidence="8">
    <location>
        <begin position="4"/>
        <end position="140"/>
    </location>
</feature>
<keyword evidence="3 7" id="KW-0813">Transport</keyword>
<dbReference type="NCBIfam" id="TIGR01753">
    <property type="entry name" value="flav_short"/>
    <property type="match status" value="1"/>
</dbReference>
<comment type="function">
    <text evidence="7">Low-potential electron donor to a number of redox enzymes.</text>
</comment>
<dbReference type="InterPro" id="IPR001226">
    <property type="entry name" value="Flavodoxin_CS"/>
</dbReference>
<dbReference type="PANTHER" id="PTHR43717">
    <property type="entry name" value="ANAEROBIC NITRIC OXIDE REDUCTASE FLAVORUBREDOXIN"/>
    <property type="match status" value="1"/>
</dbReference>
<name>A0A810Q344_9FIRM</name>
<evidence type="ECO:0000259" key="8">
    <source>
        <dbReference type="PROSITE" id="PS50902"/>
    </source>
</evidence>
<accession>A0A810Q344</accession>
<dbReference type="SUPFAM" id="SSF52218">
    <property type="entry name" value="Flavoproteins"/>
    <property type="match status" value="1"/>
</dbReference>
<evidence type="ECO:0000256" key="6">
    <source>
        <dbReference type="ARBA" id="ARBA00022982"/>
    </source>
</evidence>
<dbReference type="Proteomes" id="UP000681035">
    <property type="component" value="Chromosome"/>
</dbReference>
<keyword evidence="4 7" id="KW-0285">Flavoprotein</keyword>
<comment type="cofactor">
    <cofactor evidence="1 7">
        <name>FMN</name>
        <dbReference type="ChEBI" id="CHEBI:58210"/>
    </cofactor>
</comment>
<evidence type="ECO:0000313" key="9">
    <source>
        <dbReference type="EMBL" id="BCK82404.1"/>
    </source>
</evidence>
<gene>
    <name evidence="9" type="ORF">MM50RIKEN_21670</name>
</gene>
<dbReference type="KEGG" id="vcop:MM50RIKEN_21670"/>
<dbReference type="Pfam" id="PF00258">
    <property type="entry name" value="Flavodoxin_1"/>
    <property type="match status" value="1"/>
</dbReference>
<dbReference type="InterPro" id="IPR029039">
    <property type="entry name" value="Flavoprotein-like_sf"/>
</dbReference>
<dbReference type="PROSITE" id="PS00201">
    <property type="entry name" value="FLAVODOXIN"/>
    <property type="match status" value="1"/>
</dbReference>
<keyword evidence="6 7" id="KW-0249">Electron transport</keyword>
<dbReference type="RefSeq" id="WP_213540971.1">
    <property type="nucleotide sequence ID" value="NZ_AP023418.1"/>
</dbReference>
<organism evidence="9 10">
    <name type="scientific">Vescimonas coprocola</name>
    <dbReference type="NCBI Taxonomy" id="2714355"/>
    <lineage>
        <taxon>Bacteria</taxon>
        <taxon>Bacillati</taxon>
        <taxon>Bacillota</taxon>
        <taxon>Clostridia</taxon>
        <taxon>Eubacteriales</taxon>
        <taxon>Oscillospiraceae</taxon>
        <taxon>Vescimonas</taxon>
    </lineage>
</organism>
<dbReference type="PROSITE" id="PS50902">
    <property type="entry name" value="FLAVODOXIN_LIKE"/>
    <property type="match status" value="1"/>
</dbReference>
<dbReference type="InterPro" id="IPR008254">
    <property type="entry name" value="Flavodoxin/NO_synth"/>
</dbReference>
<dbReference type="AlphaFoldDB" id="A0A810Q344"/>